<evidence type="ECO:0000313" key="2">
    <source>
        <dbReference type="EMBL" id="RNE28569.1"/>
    </source>
</evidence>
<protein>
    <submittedName>
        <fullName evidence="2">Putative phage-encoded protein</fullName>
    </submittedName>
</protein>
<dbReference type="Pfam" id="PF03374">
    <property type="entry name" value="ANT"/>
    <property type="match status" value="1"/>
</dbReference>
<accession>A0A8B3GM48</accession>
<dbReference type="PROSITE" id="PS51750">
    <property type="entry name" value="BRO_N"/>
    <property type="match status" value="1"/>
</dbReference>
<proteinExistence type="predicted"/>
<evidence type="ECO:0000313" key="3">
    <source>
        <dbReference type="Proteomes" id="UP000284123"/>
    </source>
</evidence>
<dbReference type="Pfam" id="PF02498">
    <property type="entry name" value="Bro-N"/>
    <property type="match status" value="1"/>
</dbReference>
<organism evidence="2 3">
    <name type="scientific">Lacticaseibacillus paracasei</name>
    <name type="common">Lactobacillus paracasei</name>
    <dbReference type="NCBI Taxonomy" id="1597"/>
    <lineage>
        <taxon>Bacteria</taxon>
        <taxon>Bacillati</taxon>
        <taxon>Bacillota</taxon>
        <taxon>Bacilli</taxon>
        <taxon>Lactobacillales</taxon>
        <taxon>Lactobacillaceae</taxon>
        <taxon>Lacticaseibacillus</taxon>
    </lineage>
</organism>
<dbReference type="EMBL" id="LKGI01000077">
    <property type="protein sequence ID" value="RNE28569.1"/>
    <property type="molecule type" value="Genomic_DNA"/>
</dbReference>
<sequence length="257" mass="28753">MNELQEFNFQGNQLRTVLIDSEPFFVGKDAATAIGYKNFRDALKTHVKAKYKRESRITTPFGTQTMTVISEPGLYQLASESKLPSADPFQNWVYEQVLPSIRKHGAYMTPETIEKAIYNPDFIINLATQLKDEQAKTAALTADNETMKPKALFADAVATSHTTILVGDLAKVIKQNGVDIGAKRLFAWLREQGYLIKRIGADYNSPTQRAMELGLFEVKETAISHSDGHVTVQKTPKVTGKGQQYFINKFLQKGMTV</sequence>
<reference evidence="2 3" key="1">
    <citation type="journal article" date="2018" name="Front. Microbiol.">
        <title>Conversion of Methionine to Cysteine in Lactobacillus paracasei Depends on the Highly Mobile cysK-ctl-cysE Gene Cluster.</title>
        <authorList>
            <person name="Wuthrich D."/>
            <person name="Irmler S."/>
            <person name="Berthoud H."/>
            <person name="Guggenbuhl B."/>
            <person name="Eugster E."/>
            <person name="Bruggmann R."/>
        </authorList>
    </citation>
    <scope>NUCLEOTIDE SEQUENCE [LARGE SCALE GENOMIC DNA]</scope>
    <source>
        <strain evidence="2 3">FAM6012</strain>
    </source>
</reference>
<dbReference type="PANTHER" id="PTHR36180:SF2">
    <property type="entry name" value="BRO FAMILY PROTEIN"/>
    <property type="match status" value="1"/>
</dbReference>
<gene>
    <name evidence="2" type="ORF">FAM6012_02271</name>
</gene>
<dbReference type="GO" id="GO:0003677">
    <property type="term" value="F:DNA binding"/>
    <property type="evidence" value="ECO:0007669"/>
    <property type="project" value="InterPro"/>
</dbReference>
<dbReference type="AlphaFoldDB" id="A0A8B3GM48"/>
<dbReference type="Proteomes" id="UP000284123">
    <property type="component" value="Unassembled WGS sequence"/>
</dbReference>
<comment type="caution">
    <text evidence="2">The sequence shown here is derived from an EMBL/GenBank/DDBJ whole genome shotgun (WGS) entry which is preliminary data.</text>
</comment>
<dbReference type="InterPro" id="IPR003497">
    <property type="entry name" value="BRO_N_domain"/>
</dbReference>
<dbReference type="SMART" id="SM01040">
    <property type="entry name" value="Bro-N"/>
    <property type="match status" value="1"/>
</dbReference>
<evidence type="ECO:0000259" key="1">
    <source>
        <dbReference type="PROSITE" id="PS51750"/>
    </source>
</evidence>
<name>A0A8B3GM48_LACPA</name>
<dbReference type="PANTHER" id="PTHR36180">
    <property type="entry name" value="DNA-BINDING PROTEIN-RELATED-RELATED"/>
    <property type="match status" value="1"/>
</dbReference>
<feature type="domain" description="Bro-N" evidence="1">
    <location>
        <begin position="1"/>
        <end position="105"/>
    </location>
</feature>
<dbReference type="RefSeq" id="WP_123019772.1">
    <property type="nucleotide sequence ID" value="NZ_LKGI01000077.1"/>
</dbReference>
<dbReference type="InterPro" id="IPR005039">
    <property type="entry name" value="Ant_C"/>
</dbReference>